<reference evidence="3 4" key="1">
    <citation type="submission" date="2018-08" db="EMBL/GenBank/DDBJ databases">
        <title>Sequencing the genomes of 1000 actinobacteria strains.</title>
        <authorList>
            <person name="Klenk H.-P."/>
        </authorList>
    </citation>
    <scope>NUCLEOTIDE SEQUENCE [LARGE SCALE GENOMIC DNA]</scope>
    <source>
        <strain evidence="3 4">DSM 43927</strain>
    </source>
</reference>
<feature type="domain" description="Ryanodine receptor Ryr" evidence="2">
    <location>
        <begin position="57"/>
        <end position="101"/>
    </location>
</feature>
<evidence type="ECO:0000259" key="2">
    <source>
        <dbReference type="Pfam" id="PF02026"/>
    </source>
</evidence>
<sequence>MTAPEDIARVAHEANRAWQHLTGDPAPSPPWEEAADRQRDSAVAGVAQALTGAGPRELHEAWCSRKTAEGWRYGPVKDGAARTHPCLVPYDRLTEAQRRKDLLFAAIVDALTRDAPHPPAPPRSSRASGGSFTTPRTAPRAGSTAQCAGRRWSTPSTAAPSTRRRVRTRTPGRWISSTPSPHSTGSAHPAPTPTPPDPPGAVHDPDALITDMGRETARTPRLGLALPEPRGPQPATPHSRRPRRPGMRRRAATNDPPPTALTPQVPDTCSTGRLVPSPPDPPRPYRAITIALRKMVAA</sequence>
<feature type="compositionally biased region" description="Polar residues" evidence="1">
    <location>
        <begin position="261"/>
        <end position="271"/>
    </location>
</feature>
<evidence type="ECO:0000313" key="4">
    <source>
        <dbReference type="Proteomes" id="UP000256661"/>
    </source>
</evidence>
<dbReference type="Proteomes" id="UP000256661">
    <property type="component" value="Unassembled WGS sequence"/>
</dbReference>
<accession>A0A3D9SXA1</accession>
<dbReference type="AlphaFoldDB" id="A0A3D9SXA1"/>
<proteinExistence type="predicted"/>
<name>A0A3D9SXA1_9ACTN</name>
<dbReference type="InterPro" id="IPR003032">
    <property type="entry name" value="Ryanodine_rcpt"/>
</dbReference>
<protein>
    <submittedName>
        <fullName evidence="3">RyR domain-containing protein</fullName>
    </submittedName>
</protein>
<feature type="compositionally biased region" description="Pro residues" evidence="1">
    <location>
        <begin position="190"/>
        <end position="199"/>
    </location>
</feature>
<dbReference type="Gene3D" id="6.20.350.10">
    <property type="match status" value="1"/>
</dbReference>
<dbReference type="EMBL" id="QTTT01000001">
    <property type="protein sequence ID" value="REF00583.1"/>
    <property type="molecule type" value="Genomic_DNA"/>
</dbReference>
<dbReference type="Pfam" id="PF02026">
    <property type="entry name" value="RyR"/>
    <property type="match status" value="1"/>
</dbReference>
<organism evidence="3 4">
    <name type="scientific">Thermomonospora umbrina</name>
    <dbReference type="NCBI Taxonomy" id="111806"/>
    <lineage>
        <taxon>Bacteria</taxon>
        <taxon>Bacillati</taxon>
        <taxon>Actinomycetota</taxon>
        <taxon>Actinomycetes</taxon>
        <taxon>Streptosporangiales</taxon>
        <taxon>Thermomonosporaceae</taxon>
        <taxon>Thermomonospora</taxon>
    </lineage>
</organism>
<comment type="caution">
    <text evidence="3">The sequence shown here is derived from an EMBL/GenBank/DDBJ whole genome shotgun (WGS) entry which is preliminary data.</text>
</comment>
<keyword evidence="4" id="KW-1185">Reference proteome</keyword>
<gene>
    <name evidence="3" type="ORF">DFJ69_6134</name>
</gene>
<feature type="compositionally biased region" description="Basic residues" evidence="1">
    <location>
        <begin position="238"/>
        <end position="251"/>
    </location>
</feature>
<evidence type="ECO:0000256" key="1">
    <source>
        <dbReference type="SAM" id="MobiDB-lite"/>
    </source>
</evidence>
<feature type="region of interest" description="Disordered" evidence="1">
    <location>
        <begin position="15"/>
        <end position="39"/>
    </location>
</feature>
<feature type="region of interest" description="Disordered" evidence="1">
    <location>
        <begin position="113"/>
        <end position="285"/>
    </location>
</feature>
<evidence type="ECO:0000313" key="3">
    <source>
        <dbReference type="EMBL" id="REF00583.1"/>
    </source>
</evidence>